<dbReference type="AlphaFoldDB" id="A0A3P7N3L5"/>
<reference evidence="1 2" key="1">
    <citation type="submission" date="2018-11" db="EMBL/GenBank/DDBJ databases">
        <authorList>
            <consortium name="Pathogen Informatics"/>
        </authorList>
    </citation>
    <scope>NUCLEOTIDE SEQUENCE [LARGE SCALE GENOMIC DNA]</scope>
</reference>
<evidence type="ECO:0000313" key="2">
    <source>
        <dbReference type="Proteomes" id="UP000281553"/>
    </source>
</evidence>
<proteinExistence type="predicted"/>
<organism evidence="1 2">
    <name type="scientific">Dibothriocephalus latus</name>
    <name type="common">Fish tapeworm</name>
    <name type="synonym">Diphyllobothrium latum</name>
    <dbReference type="NCBI Taxonomy" id="60516"/>
    <lineage>
        <taxon>Eukaryota</taxon>
        <taxon>Metazoa</taxon>
        <taxon>Spiralia</taxon>
        <taxon>Lophotrochozoa</taxon>
        <taxon>Platyhelminthes</taxon>
        <taxon>Cestoda</taxon>
        <taxon>Eucestoda</taxon>
        <taxon>Diphyllobothriidea</taxon>
        <taxon>Diphyllobothriidae</taxon>
        <taxon>Dibothriocephalus</taxon>
    </lineage>
</organism>
<gene>
    <name evidence="1" type="ORF">DILT_LOCUS17181</name>
</gene>
<accession>A0A3P7N3L5</accession>
<protein>
    <submittedName>
        <fullName evidence="1">Uncharacterized protein</fullName>
    </submittedName>
</protein>
<dbReference type="Proteomes" id="UP000281553">
    <property type="component" value="Unassembled WGS sequence"/>
</dbReference>
<evidence type="ECO:0000313" key="1">
    <source>
        <dbReference type="EMBL" id="VDN36945.1"/>
    </source>
</evidence>
<name>A0A3P7N3L5_DIBLA</name>
<dbReference type="EMBL" id="UYRU01089891">
    <property type="protein sequence ID" value="VDN36945.1"/>
    <property type="molecule type" value="Genomic_DNA"/>
</dbReference>
<keyword evidence="2" id="KW-1185">Reference proteome</keyword>
<sequence>MRQTRTSRKTSWLFFSSSFIGKFTSGKRLLRRSLSVSTGSRSLTTKVSSTYCTQNFDLRVASGL</sequence>